<keyword evidence="3" id="KW-0378">Hydrolase</keyword>
<dbReference type="InterPro" id="IPR001394">
    <property type="entry name" value="Peptidase_C19_UCH"/>
</dbReference>
<protein>
    <submittedName>
        <fullName evidence="3">Ubiquitin carboxyl-terminal hydrolase 34</fullName>
    </submittedName>
</protein>
<feature type="compositionally biased region" description="Low complexity" evidence="1">
    <location>
        <begin position="1"/>
        <end position="11"/>
    </location>
</feature>
<dbReference type="SUPFAM" id="SSF48371">
    <property type="entry name" value="ARM repeat"/>
    <property type="match status" value="1"/>
</dbReference>
<dbReference type="InterPro" id="IPR018200">
    <property type="entry name" value="USP_CS"/>
</dbReference>
<organism evidence="3 4">
    <name type="scientific">Podospora fimiseda</name>
    <dbReference type="NCBI Taxonomy" id="252190"/>
    <lineage>
        <taxon>Eukaryota</taxon>
        <taxon>Fungi</taxon>
        <taxon>Dikarya</taxon>
        <taxon>Ascomycota</taxon>
        <taxon>Pezizomycotina</taxon>
        <taxon>Sordariomycetes</taxon>
        <taxon>Sordariomycetidae</taxon>
        <taxon>Sordariales</taxon>
        <taxon>Podosporaceae</taxon>
        <taxon>Podospora</taxon>
    </lineage>
</organism>
<dbReference type="Pfam" id="PF12030">
    <property type="entry name" value="DUF3517"/>
    <property type="match status" value="1"/>
</dbReference>
<dbReference type="InterPro" id="IPR038765">
    <property type="entry name" value="Papain-like_cys_pep_sf"/>
</dbReference>
<feature type="compositionally biased region" description="Pro residues" evidence="1">
    <location>
        <begin position="131"/>
        <end position="149"/>
    </location>
</feature>
<dbReference type="EMBL" id="MU865328">
    <property type="protein sequence ID" value="KAK4227673.1"/>
    <property type="molecule type" value="Genomic_DNA"/>
</dbReference>
<evidence type="ECO:0000256" key="1">
    <source>
        <dbReference type="SAM" id="MobiDB-lite"/>
    </source>
</evidence>
<dbReference type="PANTHER" id="PTHR24006">
    <property type="entry name" value="UBIQUITIN CARBOXYL-TERMINAL HYDROLASE"/>
    <property type="match status" value="1"/>
</dbReference>
<dbReference type="Proteomes" id="UP001301958">
    <property type="component" value="Unassembled WGS sequence"/>
</dbReference>
<dbReference type="Pfam" id="PF00443">
    <property type="entry name" value="UCH"/>
    <property type="match status" value="1"/>
</dbReference>
<keyword evidence="4" id="KW-1185">Reference proteome</keyword>
<reference evidence="3" key="2">
    <citation type="submission" date="2023-05" db="EMBL/GenBank/DDBJ databases">
        <authorList>
            <consortium name="Lawrence Berkeley National Laboratory"/>
            <person name="Steindorff A."/>
            <person name="Hensen N."/>
            <person name="Bonometti L."/>
            <person name="Westerberg I."/>
            <person name="Brannstrom I.O."/>
            <person name="Guillou S."/>
            <person name="Cros-Aarteil S."/>
            <person name="Calhoun S."/>
            <person name="Haridas S."/>
            <person name="Kuo A."/>
            <person name="Mondo S."/>
            <person name="Pangilinan J."/>
            <person name="Riley R."/>
            <person name="Labutti K."/>
            <person name="Andreopoulos B."/>
            <person name="Lipzen A."/>
            <person name="Chen C."/>
            <person name="Yanf M."/>
            <person name="Daum C."/>
            <person name="Ng V."/>
            <person name="Clum A."/>
            <person name="Ohm R."/>
            <person name="Martin F."/>
            <person name="Silar P."/>
            <person name="Natvig D."/>
            <person name="Lalanne C."/>
            <person name="Gautier V."/>
            <person name="Ament-Velasquez S.L."/>
            <person name="Kruys A."/>
            <person name="Hutchinson M.I."/>
            <person name="Powell A.J."/>
            <person name="Barry K."/>
            <person name="Miller A.N."/>
            <person name="Grigoriev I.V."/>
            <person name="Debuchy R."/>
            <person name="Gladieux P."/>
            <person name="Thoren M.H."/>
            <person name="Johannesson H."/>
        </authorList>
    </citation>
    <scope>NUCLEOTIDE SEQUENCE</scope>
    <source>
        <strain evidence="3">CBS 990.96</strain>
    </source>
</reference>
<dbReference type="PROSITE" id="PS00973">
    <property type="entry name" value="USP_2"/>
    <property type="match status" value="1"/>
</dbReference>
<feature type="compositionally biased region" description="Low complexity" evidence="1">
    <location>
        <begin position="54"/>
        <end position="95"/>
    </location>
</feature>
<evidence type="ECO:0000313" key="4">
    <source>
        <dbReference type="Proteomes" id="UP001301958"/>
    </source>
</evidence>
<dbReference type="GO" id="GO:0004843">
    <property type="term" value="F:cysteine-type deubiquitinase activity"/>
    <property type="evidence" value="ECO:0007669"/>
    <property type="project" value="InterPro"/>
</dbReference>
<accession>A0AAN7GZF7</accession>
<feature type="region of interest" description="Disordered" evidence="1">
    <location>
        <begin position="1"/>
        <end position="153"/>
    </location>
</feature>
<dbReference type="GO" id="GO:0005829">
    <property type="term" value="C:cytosol"/>
    <property type="evidence" value="ECO:0007669"/>
    <property type="project" value="TreeGrafter"/>
</dbReference>
<dbReference type="InterPro" id="IPR021905">
    <property type="entry name" value="DUF3517"/>
</dbReference>
<dbReference type="GO" id="GO:0016579">
    <property type="term" value="P:protein deubiquitination"/>
    <property type="evidence" value="ECO:0007669"/>
    <property type="project" value="InterPro"/>
</dbReference>
<dbReference type="SUPFAM" id="SSF54001">
    <property type="entry name" value="Cysteine proteinases"/>
    <property type="match status" value="1"/>
</dbReference>
<dbReference type="GO" id="GO:0005634">
    <property type="term" value="C:nucleus"/>
    <property type="evidence" value="ECO:0007669"/>
    <property type="project" value="TreeGrafter"/>
</dbReference>
<dbReference type="PROSITE" id="PS50235">
    <property type="entry name" value="USP_3"/>
    <property type="match status" value="1"/>
</dbReference>
<dbReference type="PANTHER" id="PTHR24006:SF827">
    <property type="entry name" value="UBIQUITIN CARBOXYL-TERMINAL HYDROLASE 34"/>
    <property type="match status" value="1"/>
</dbReference>
<sequence>MAQASSSSTAKDSSRDRAVSSEPCSTRPNPFDDSGVPSKRRRTSLNNPSRSRSVDAVALDDASSAGAADGLASVAGSDSAMKIDTETTTPQTPERQILEPADADPSSVLRSSRVTINVRTPSRPPLDAIPSSPPGSPTLPSSKGPPRPSSPTDAVKISIEESEVDMSRGEAAINTPVSSATSSSSPPLEVIHVIPDDDDEFEDAEPITILDDSPDDSILVDPTALYPFHVDAESWMDTTTRTSEYMQSHPSVAKEYSQWVAKYLEWTNVTPTVAIVRSYIDHREIWHSFPELVLNLANRRQPYTQNKVIRHDIFLFFKWFARLTGTFVKVDLQIFPRLATNYQAGRPLDLLSPLYVQATSLLCRREEMNFQMNHSQTVGDDFNYALEVAKVFEVFQTFDGDSGTVFEAMQLALAEAEYIAQIPGITDHISGLSSIAAQVLQHMRRNQHLPPDVVRGTIARAYQYYTSMSATLASAVDKNLNRLSVEGTAALIQSLTDIYQLALNTNGTVPGNPIEDHLQRYPQVPHKHVPEAIAYIEKFSLYSRLIQSSQMQLRVMAVSSMCNDLVAFYRRYGSSPEDEDKAMMRHYADFLTRTGLVNYIIGPTCHPEITLESYNIIGFLAVSCTYEKEHTDALWQTVTTTQDPRVSDALVKMLKPIINLFQSEWVLYLCSKLLTVPVDSFNMAMRECFDSVIKALINKPVHPGIAIADSTPYNICIRLIRESSAFGAQSAVAWPEMQQFALQKFKELLMHGPGPEGRQKIAADCLDDLSRPSQSTIGSLWVLLHVLRPQVQREFSGLAYQYELAKILIDELEGAVPRGRAAGFPAVLSGPNNTPRRELLSVLIISQPASLTGDLGLRLWELLVGPRAACKEDRDIAWQLLNSAMKQGNGFTHTCFFKYLPLLDPEYFCQGSLEFVREILMPGLISSQSTILDDIDGPNPGGMLEILWRMVLRAPKGTIEQQAIDTLVRDVYVDSGLIASFPHYRARKVHLGLVDRCLRQLSSAAAKLRSFADGTASSDEDSMVVVATDQEVNEQQLLFIRSLIVLREFHRLHQDRPEFSTPDLRTFIGDVPKQPEGESAELKFQSFDGTTETAVQPLNIGRLNTAASLLASLREATGFTNYRIFYRGKPFVPQEGEICKSLEDLQIHNGIILVKKEEESATSPRARPGASQVEVEILSHFDDLWQYLSLEESLAREIFLFLVKLPTDENTIKAFQNASTSYQDMFPAGQPFKSLYAVHALRSYLSSQKPQQAKETSWMETSDASDSSSSYGELLMRAMSLIVPAISDENVTSQCSSRELQIELSSALLKALVALLQDSHLPSAAANYLNEPLLCRLLSLMSTALSMETSGNPAEQALLCLESILESCSVNEAFMSAFSTHSDVPRLVERLLLHEPKDRIRQSAGLLIRHKCKVRMDADDGVSGPDPISHTFRKLFWPIVSSLVRPAVQKVVNAAEVLSLSLMMLHALIRSDDDILDCKTLSQEWFTLLLEYTTFEDVTKPQVVDSVANYLASHLHALTNFLADKGDQAFQRGLLPKNGVAARIFWKHLFPATDDIATQYSDSGTPILTTSTRAKLIEIILRLVQDDMSQLRLLINHMFDLVNVKTGLDQDSEPTYQYDLQPAQPFEREKAIRAECGYTGLRNLSNTCYFNSLYTQLFMNVDFRRFMLSATVKDPDTQCLLFNTQKTFAYLQDSIRRSTTPEECVASIRTYENTQIDVSVQMDVDEFFNLLFDRWEGQFLSDEEKNLFRSFYGGQLVQQVRSKECDHISERLEPFSAIQCDIKGKATLQESLQAYVEGEIMEGDNKYKCSTCDHHVDAVKRTCIKTAPDHLIFHLKRFDFNLRTMQRSKINDWFSFPTTIDMRPYTMEYLSDPDQDQPEDMFELVGILVHSGTAESGHYYSFVRERPTSNDKQTWIEFNDDNVNPWDPSQMEGACFGGPDYQPFQNNVPYDKQYSAYMLFYQRSSSLTKSQALLQQSNLTVPLRVDIPVDMEEYIQGDNTLVLRRHCLYDPVQSHFVANILERLKRLNGDECSSDHRLGTKAMFMALGHLDQVTSRAKDTPNFALLVSRLRSDCQDCARCSLGLLRYFAQMPQTFRMLVQRNADPDVRKAAANLVIRALTVIRKTVPDQYGLYDEDEIFIASRRSSNDNNGTCLSEALLLIDTLLANFAGHLRSWYEVFGFILSFVNLGDAEISAFLASKHFETLLWIIIADPNLEKIGMPNQINRLLGTLSRRQPTRAPNYETIIAVLDVVIAKVELLDRFHRSMYEQYQYPARTPVSEPPFVLHGEEAEAITLRWTKSNSNIFVDKLISLGQNPEATDSIVANLIQQGDELEMQIYKAIRASITGSVVSHTVGNYLRVAGGVFCRVASQRELIRELIRHVNMQCMQLQNSEAREFFEFQKKVFDGPRTRSGETPQQILLAGYDNIPNWVPGLLVFYETSVGEEVVRFLYEKLFQSSTATEDSETDESRMLVAKMTQTARKLGFQCLGYLREKHVKRGVDISERVMALFERVIKICARYFHADDSEDLEAVDFETLRKSEFDDVLWGQMGD</sequence>
<dbReference type="CDD" id="cd02659">
    <property type="entry name" value="peptidase_C19C"/>
    <property type="match status" value="1"/>
</dbReference>
<dbReference type="InterPro" id="IPR050164">
    <property type="entry name" value="Peptidase_C19"/>
</dbReference>
<dbReference type="InterPro" id="IPR028889">
    <property type="entry name" value="USP"/>
</dbReference>
<dbReference type="InterPro" id="IPR016024">
    <property type="entry name" value="ARM-type_fold"/>
</dbReference>
<comment type="caution">
    <text evidence="3">The sequence shown here is derived from an EMBL/GenBank/DDBJ whole genome shotgun (WGS) entry which is preliminary data.</text>
</comment>
<feature type="domain" description="USP" evidence="2">
    <location>
        <begin position="1639"/>
        <end position="1964"/>
    </location>
</feature>
<feature type="compositionally biased region" description="Polar residues" evidence="1">
    <location>
        <begin position="108"/>
        <end position="120"/>
    </location>
</feature>
<evidence type="ECO:0000259" key="2">
    <source>
        <dbReference type="PROSITE" id="PS50235"/>
    </source>
</evidence>
<dbReference type="Gene3D" id="3.90.70.10">
    <property type="entry name" value="Cysteine proteinases"/>
    <property type="match status" value="1"/>
</dbReference>
<name>A0AAN7GZF7_9PEZI</name>
<dbReference type="FunFam" id="3.90.70.10:FF:000136">
    <property type="entry name" value="Ubiquitin C-terminal hydrolase, putative"/>
    <property type="match status" value="1"/>
</dbReference>
<reference evidence="3" key="1">
    <citation type="journal article" date="2023" name="Mol. Phylogenet. Evol.">
        <title>Genome-scale phylogeny and comparative genomics of the fungal order Sordariales.</title>
        <authorList>
            <person name="Hensen N."/>
            <person name="Bonometti L."/>
            <person name="Westerberg I."/>
            <person name="Brannstrom I.O."/>
            <person name="Guillou S."/>
            <person name="Cros-Aarteil S."/>
            <person name="Calhoun S."/>
            <person name="Haridas S."/>
            <person name="Kuo A."/>
            <person name="Mondo S."/>
            <person name="Pangilinan J."/>
            <person name="Riley R."/>
            <person name="LaButti K."/>
            <person name="Andreopoulos B."/>
            <person name="Lipzen A."/>
            <person name="Chen C."/>
            <person name="Yan M."/>
            <person name="Daum C."/>
            <person name="Ng V."/>
            <person name="Clum A."/>
            <person name="Steindorff A."/>
            <person name="Ohm R.A."/>
            <person name="Martin F."/>
            <person name="Silar P."/>
            <person name="Natvig D.O."/>
            <person name="Lalanne C."/>
            <person name="Gautier V."/>
            <person name="Ament-Velasquez S.L."/>
            <person name="Kruys A."/>
            <person name="Hutchinson M.I."/>
            <person name="Powell A.J."/>
            <person name="Barry K."/>
            <person name="Miller A.N."/>
            <person name="Grigoriev I.V."/>
            <person name="Debuchy R."/>
            <person name="Gladieux P."/>
            <person name="Hiltunen Thoren M."/>
            <person name="Johannesson H."/>
        </authorList>
    </citation>
    <scope>NUCLEOTIDE SEQUENCE</scope>
    <source>
        <strain evidence="3">CBS 990.96</strain>
    </source>
</reference>
<evidence type="ECO:0000313" key="3">
    <source>
        <dbReference type="EMBL" id="KAK4227673.1"/>
    </source>
</evidence>
<gene>
    <name evidence="3" type="ORF">QBC38DRAFT_184585</name>
</gene>
<proteinExistence type="predicted"/>